<name>A0AAN4VZ62_9BACT</name>
<dbReference type="RefSeq" id="WP_420916728.1">
    <property type="nucleotide sequence ID" value="NZ_BQKE01000002.1"/>
</dbReference>
<evidence type="ECO:0000313" key="1">
    <source>
        <dbReference type="EMBL" id="GJM62438.1"/>
    </source>
</evidence>
<sequence>MNNLYGKNSAQKKVDALKLVLNDLKIKYQVQEDLIP</sequence>
<reference evidence="1 2" key="1">
    <citation type="submission" date="2021-12" db="EMBL/GenBank/DDBJ databases">
        <title>Genome sequencing of bacteria with rrn-lacking chromosome and rrn-plasmid.</title>
        <authorList>
            <person name="Anda M."/>
            <person name="Iwasaki W."/>
        </authorList>
    </citation>
    <scope>NUCLEOTIDE SEQUENCE [LARGE SCALE GENOMIC DNA]</scope>
    <source>
        <strain evidence="1 2">NBRC 15940</strain>
    </source>
</reference>
<proteinExistence type="predicted"/>
<dbReference type="EMBL" id="BQKE01000002">
    <property type="protein sequence ID" value="GJM62438.1"/>
    <property type="molecule type" value="Genomic_DNA"/>
</dbReference>
<evidence type="ECO:0000313" key="2">
    <source>
        <dbReference type="Proteomes" id="UP001310022"/>
    </source>
</evidence>
<comment type="caution">
    <text evidence="1">The sequence shown here is derived from an EMBL/GenBank/DDBJ whole genome shotgun (WGS) entry which is preliminary data.</text>
</comment>
<protein>
    <submittedName>
        <fullName evidence="1">Uncharacterized protein</fullName>
    </submittedName>
</protein>
<gene>
    <name evidence="1" type="ORF">PEDI_29900</name>
</gene>
<accession>A0AAN4VZ62</accession>
<dbReference type="AlphaFoldDB" id="A0AAN4VZ62"/>
<keyword evidence="2" id="KW-1185">Reference proteome</keyword>
<organism evidence="1 2">
    <name type="scientific">Persicobacter diffluens</name>
    <dbReference type="NCBI Taxonomy" id="981"/>
    <lineage>
        <taxon>Bacteria</taxon>
        <taxon>Pseudomonadati</taxon>
        <taxon>Bacteroidota</taxon>
        <taxon>Cytophagia</taxon>
        <taxon>Cytophagales</taxon>
        <taxon>Persicobacteraceae</taxon>
        <taxon>Persicobacter</taxon>
    </lineage>
</organism>
<dbReference type="Proteomes" id="UP001310022">
    <property type="component" value="Unassembled WGS sequence"/>
</dbReference>